<feature type="compositionally biased region" description="Polar residues" evidence="11">
    <location>
        <begin position="297"/>
        <end position="306"/>
    </location>
</feature>
<feature type="domain" description="Response regulatory" evidence="13">
    <location>
        <begin position="2106"/>
        <end position="2222"/>
    </location>
</feature>
<dbReference type="Gene3D" id="3.30.450.20">
    <property type="entry name" value="PAS domain"/>
    <property type="match status" value="1"/>
</dbReference>
<feature type="compositionally biased region" description="Low complexity" evidence="11">
    <location>
        <begin position="70"/>
        <end position="89"/>
    </location>
</feature>
<name>A0A4T0HIW7_WALIC</name>
<feature type="compositionally biased region" description="Polar residues" evidence="11">
    <location>
        <begin position="1690"/>
        <end position="1701"/>
    </location>
</feature>
<proteinExistence type="predicted"/>
<feature type="region of interest" description="Disordered" evidence="11">
    <location>
        <begin position="356"/>
        <end position="444"/>
    </location>
</feature>
<dbReference type="InterPro" id="IPR000014">
    <property type="entry name" value="PAS"/>
</dbReference>
<dbReference type="GO" id="GO:0005737">
    <property type="term" value="C:cytoplasm"/>
    <property type="evidence" value="ECO:0007669"/>
    <property type="project" value="TreeGrafter"/>
</dbReference>
<evidence type="ECO:0000256" key="10">
    <source>
        <dbReference type="PROSITE-ProRule" id="PRU00169"/>
    </source>
</evidence>
<dbReference type="GO" id="GO:0005634">
    <property type="term" value="C:nucleus"/>
    <property type="evidence" value="ECO:0007669"/>
    <property type="project" value="TreeGrafter"/>
</dbReference>
<feature type="compositionally biased region" description="Low complexity" evidence="11">
    <location>
        <begin position="1997"/>
        <end position="2007"/>
    </location>
</feature>
<comment type="catalytic activity">
    <reaction evidence="9">
        <text>L-seryl-[protein] + ATP = O-phospho-L-seryl-[protein] + ADP + H(+)</text>
        <dbReference type="Rhea" id="RHEA:17989"/>
        <dbReference type="Rhea" id="RHEA-COMP:9863"/>
        <dbReference type="Rhea" id="RHEA-COMP:11604"/>
        <dbReference type="ChEBI" id="CHEBI:15378"/>
        <dbReference type="ChEBI" id="CHEBI:29999"/>
        <dbReference type="ChEBI" id="CHEBI:30616"/>
        <dbReference type="ChEBI" id="CHEBI:83421"/>
        <dbReference type="ChEBI" id="CHEBI:456216"/>
        <dbReference type="EC" id="2.7.11.1"/>
    </reaction>
</comment>
<evidence type="ECO:0000256" key="11">
    <source>
        <dbReference type="SAM" id="MobiDB-lite"/>
    </source>
</evidence>
<feature type="compositionally biased region" description="Polar residues" evidence="11">
    <location>
        <begin position="586"/>
        <end position="597"/>
    </location>
</feature>
<feature type="region of interest" description="Disordered" evidence="11">
    <location>
        <begin position="1690"/>
        <end position="1718"/>
    </location>
</feature>
<dbReference type="EC" id="2.7.11.1" evidence="1"/>
<feature type="compositionally biased region" description="Low complexity" evidence="11">
    <location>
        <begin position="314"/>
        <end position="328"/>
    </location>
</feature>
<feature type="region of interest" description="Disordered" evidence="11">
    <location>
        <begin position="571"/>
        <end position="597"/>
    </location>
</feature>
<evidence type="ECO:0000256" key="3">
    <source>
        <dbReference type="ARBA" id="ARBA00022553"/>
    </source>
</evidence>
<evidence type="ECO:0000259" key="12">
    <source>
        <dbReference type="PROSITE" id="PS50011"/>
    </source>
</evidence>
<dbReference type="Gene3D" id="3.30.200.20">
    <property type="entry name" value="Phosphorylase Kinase, domain 1"/>
    <property type="match status" value="2"/>
</dbReference>
<keyword evidence="7" id="KW-0067">ATP-binding</keyword>
<feature type="region of interest" description="Disordered" evidence="11">
    <location>
        <begin position="1965"/>
        <end position="2098"/>
    </location>
</feature>
<keyword evidence="2" id="KW-0723">Serine/threonine-protein kinase</keyword>
<dbReference type="InterPro" id="IPR000961">
    <property type="entry name" value="AGC-kinase_C"/>
</dbReference>
<feature type="compositionally biased region" description="Polar residues" evidence="11">
    <location>
        <begin position="2065"/>
        <end position="2076"/>
    </location>
</feature>
<dbReference type="EMBL" id="SPOF01000018">
    <property type="protein sequence ID" value="TIB12536.1"/>
    <property type="molecule type" value="Genomic_DNA"/>
</dbReference>
<feature type="region of interest" description="Disordered" evidence="11">
    <location>
        <begin position="1233"/>
        <end position="1377"/>
    </location>
</feature>
<dbReference type="Pfam" id="PF00069">
    <property type="entry name" value="Pkinase"/>
    <property type="match status" value="2"/>
</dbReference>
<feature type="compositionally biased region" description="Basic residues" evidence="11">
    <location>
        <begin position="1987"/>
        <end position="1996"/>
    </location>
</feature>
<reference evidence="15 16" key="1">
    <citation type="submission" date="2019-03" db="EMBL/GenBank/DDBJ databases">
        <title>Sequencing 23 genomes of Wallemia ichthyophaga.</title>
        <authorList>
            <person name="Gostincar C."/>
        </authorList>
    </citation>
    <scope>NUCLEOTIDE SEQUENCE [LARGE SCALE GENOMIC DNA]</scope>
    <source>
        <strain evidence="15 16">EXF-8621</strain>
    </source>
</reference>
<feature type="region of interest" description="Disordered" evidence="11">
    <location>
        <begin position="1634"/>
        <end position="1654"/>
    </location>
</feature>
<dbReference type="Gene3D" id="3.40.50.2300">
    <property type="match status" value="1"/>
</dbReference>
<dbReference type="SMART" id="SM00448">
    <property type="entry name" value="REC"/>
    <property type="match status" value="1"/>
</dbReference>
<dbReference type="CDD" id="cd17546">
    <property type="entry name" value="REC_hyHK_CKI1_RcsC-like"/>
    <property type="match status" value="1"/>
</dbReference>
<feature type="modified residue" description="4-aspartylphosphate" evidence="10">
    <location>
        <position position="2156"/>
    </location>
</feature>
<dbReference type="InterPro" id="IPR011009">
    <property type="entry name" value="Kinase-like_dom_sf"/>
</dbReference>
<feature type="region of interest" description="Disordered" evidence="11">
    <location>
        <begin position="810"/>
        <end position="873"/>
    </location>
</feature>
<keyword evidence="6" id="KW-0418">Kinase</keyword>
<evidence type="ECO:0000256" key="1">
    <source>
        <dbReference type="ARBA" id="ARBA00012513"/>
    </source>
</evidence>
<evidence type="ECO:0000256" key="9">
    <source>
        <dbReference type="ARBA" id="ARBA00048679"/>
    </source>
</evidence>
<protein>
    <recommendedName>
        <fullName evidence="1">non-specific serine/threonine protein kinase</fullName>
        <ecNumber evidence="1">2.7.11.1</ecNumber>
    </recommendedName>
</protein>
<feature type="compositionally biased region" description="Basic and acidic residues" evidence="11">
    <location>
        <begin position="862"/>
        <end position="873"/>
    </location>
</feature>
<feature type="region of interest" description="Disordered" evidence="11">
    <location>
        <begin position="1"/>
        <end position="44"/>
    </location>
</feature>
<feature type="region of interest" description="Disordered" evidence="11">
    <location>
        <begin position="58"/>
        <end position="115"/>
    </location>
</feature>
<evidence type="ECO:0000256" key="4">
    <source>
        <dbReference type="ARBA" id="ARBA00022679"/>
    </source>
</evidence>
<feature type="region of interest" description="Disordered" evidence="11">
    <location>
        <begin position="1880"/>
        <end position="1945"/>
    </location>
</feature>
<feature type="region of interest" description="Disordered" evidence="11">
    <location>
        <begin position="256"/>
        <end position="337"/>
    </location>
</feature>
<feature type="compositionally biased region" description="Low complexity" evidence="11">
    <location>
        <begin position="1236"/>
        <end position="1249"/>
    </location>
</feature>
<evidence type="ECO:0000259" key="13">
    <source>
        <dbReference type="PROSITE" id="PS50110"/>
    </source>
</evidence>
<feature type="compositionally biased region" description="Polar residues" evidence="11">
    <location>
        <begin position="35"/>
        <end position="44"/>
    </location>
</feature>
<keyword evidence="4" id="KW-0808">Transferase</keyword>
<feature type="region of interest" description="Disordered" evidence="11">
    <location>
        <begin position="208"/>
        <end position="227"/>
    </location>
</feature>
<feature type="compositionally biased region" description="Polar residues" evidence="11">
    <location>
        <begin position="1281"/>
        <end position="1301"/>
    </location>
</feature>
<feature type="region of interest" description="Disordered" evidence="11">
    <location>
        <begin position="618"/>
        <end position="680"/>
    </location>
</feature>
<feature type="domain" description="Protein kinase" evidence="12">
    <location>
        <begin position="1480"/>
        <end position="1829"/>
    </location>
</feature>
<organism evidence="15 16">
    <name type="scientific">Wallemia ichthyophaga</name>
    <dbReference type="NCBI Taxonomy" id="245174"/>
    <lineage>
        <taxon>Eukaryota</taxon>
        <taxon>Fungi</taxon>
        <taxon>Dikarya</taxon>
        <taxon>Basidiomycota</taxon>
        <taxon>Wallemiomycotina</taxon>
        <taxon>Wallemiomycetes</taxon>
        <taxon>Wallemiales</taxon>
        <taxon>Wallemiaceae</taxon>
        <taxon>Wallemia</taxon>
    </lineage>
</organism>
<comment type="catalytic activity">
    <reaction evidence="8">
        <text>L-threonyl-[protein] + ATP = O-phospho-L-threonyl-[protein] + ADP + H(+)</text>
        <dbReference type="Rhea" id="RHEA:46608"/>
        <dbReference type="Rhea" id="RHEA-COMP:11060"/>
        <dbReference type="Rhea" id="RHEA-COMP:11605"/>
        <dbReference type="ChEBI" id="CHEBI:15378"/>
        <dbReference type="ChEBI" id="CHEBI:30013"/>
        <dbReference type="ChEBI" id="CHEBI:30616"/>
        <dbReference type="ChEBI" id="CHEBI:61977"/>
        <dbReference type="ChEBI" id="CHEBI:456216"/>
        <dbReference type="EC" id="2.7.11.1"/>
    </reaction>
</comment>
<evidence type="ECO:0000256" key="5">
    <source>
        <dbReference type="ARBA" id="ARBA00022741"/>
    </source>
</evidence>
<feature type="compositionally biased region" description="Low complexity" evidence="11">
    <location>
        <begin position="619"/>
        <end position="630"/>
    </location>
</feature>
<feature type="compositionally biased region" description="Low complexity" evidence="11">
    <location>
        <begin position="814"/>
        <end position="831"/>
    </location>
</feature>
<accession>A0A4T0HIW7</accession>
<dbReference type="Pfam" id="PF00072">
    <property type="entry name" value="Response_reg"/>
    <property type="match status" value="1"/>
</dbReference>
<dbReference type="GO" id="GO:0004674">
    <property type="term" value="F:protein serine/threonine kinase activity"/>
    <property type="evidence" value="ECO:0007669"/>
    <property type="project" value="UniProtKB-KW"/>
</dbReference>
<feature type="compositionally biased region" description="Polar residues" evidence="11">
    <location>
        <begin position="1"/>
        <end position="12"/>
    </location>
</feature>
<dbReference type="FunFam" id="1.10.510.10:FF:000340">
    <property type="entry name" value="Serine threonine protein kinase"/>
    <property type="match status" value="1"/>
</dbReference>
<evidence type="ECO:0000256" key="8">
    <source>
        <dbReference type="ARBA" id="ARBA00047899"/>
    </source>
</evidence>
<feature type="compositionally biased region" description="Low complexity" evidence="11">
    <location>
        <begin position="1359"/>
        <end position="1376"/>
    </location>
</feature>
<dbReference type="PANTHER" id="PTHR24356">
    <property type="entry name" value="SERINE/THREONINE-PROTEIN KINASE"/>
    <property type="match status" value="1"/>
</dbReference>
<evidence type="ECO:0000313" key="15">
    <source>
        <dbReference type="EMBL" id="TIB12536.1"/>
    </source>
</evidence>
<feature type="compositionally biased region" description="Polar residues" evidence="11">
    <location>
        <begin position="1339"/>
        <end position="1351"/>
    </location>
</feature>
<dbReference type="FunFam" id="3.30.200.20:FF:001008">
    <property type="entry name" value="Serine/threonine-protein kinase cek1"/>
    <property type="match status" value="1"/>
</dbReference>
<feature type="compositionally biased region" description="Polar residues" evidence="11">
    <location>
        <begin position="151"/>
        <end position="169"/>
    </location>
</feature>
<evidence type="ECO:0000313" key="16">
    <source>
        <dbReference type="Proteomes" id="UP000306954"/>
    </source>
</evidence>
<evidence type="ECO:0000256" key="2">
    <source>
        <dbReference type="ARBA" id="ARBA00022527"/>
    </source>
</evidence>
<feature type="compositionally biased region" description="Polar residues" evidence="11">
    <location>
        <begin position="256"/>
        <end position="266"/>
    </location>
</feature>
<comment type="caution">
    <text evidence="15">The sequence shown here is derived from an EMBL/GenBank/DDBJ whole genome shotgun (WGS) entry which is preliminary data.</text>
</comment>
<dbReference type="PANTHER" id="PTHR24356:SF1">
    <property type="entry name" value="SERINE_THREONINE-PROTEIN KINASE GREATWALL"/>
    <property type="match status" value="1"/>
</dbReference>
<dbReference type="Gene3D" id="1.10.510.10">
    <property type="entry name" value="Transferase(Phosphotransferase) domain 1"/>
    <property type="match status" value="2"/>
</dbReference>
<gene>
    <name evidence="15" type="ORF">E3P90_01985</name>
</gene>
<dbReference type="InterPro" id="IPR001789">
    <property type="entry name" value="Sig_transdc_resp-reg_receiver"/>
</dbReference>
<dbReference type="GO" id="GO:0000160">
    <property type="term" value="P:phosphorelay signal transduction system"/>
    <property type="evidence" value="ECO:0007669"/>
    <property type="project" value="InterPro"/>
</dbReference>
<dbReference type="CDD" id="cd05611">
    <property type="entry name" value="STKc_Rim15_like"/>
    <property type="match status" value="1"/>
</dbReference>
<dbReference type="PROSITE" id="PS50011">
    <property type="entry name" value="PROTEIN_KINASE_DOM"/>
    <property type="match status" value="1"/>
</dbReference>
<feature type="compositionally biased region" description="Polar residues" evidence="11">
    <location>
        <begin position="412"/>
        <end position="439"/>
    </location>
</feature>
<feature type="compositionally biased region" description="Basic residues" evidence="11">
    <location>
        <begin position="2033"/>
        <end position="2043"/>
    </location>
</feature>
<dbReference type="InterPro" id="IPR000719">
    <property type="entry name" value="Prot_kinase_dom"/>
</dbReference>
<sequence length="2237" mass="248275">MHKRNSNNSIFQTDEDISGKKGYHKPFDTAPSCPSPLSSAKVISSSNLQCDADVPKLALSSSVEESKPAQSPSHIPPQSQQQPSTSPSSMDISPRSHVAPLPQSQPPRPPLVFTKSQPVVKSPVAATPDTNHYAALILQSREVKLNKWRNSSNVPSTLSASVTPSSIRRNQSHHIRRGSADVRTLQSPSPNNKEPLRRMRTVSVAEPSFEHHLHRSSSVSQNPSSDDRDVKWVDWLEEYQQMKEAKIMSDQIQASSETLTPKSIHQSPVIRSPPSAQPKPPPPSYQQHPDFRFPQRKPSSASLTTDVKSRYLGPPNTNSPSPASSISRPELRRKKSHQLGAKIESWWSAVKTNFLSGTSKSNEKDDETMPMYSHKGKEPEQLTSLTLPDFTDPFSSMPGEYFGTEPSPEIRSPNSQQSLLTAQLRGKTSPQPNEQSSGDSIRGSLTALGINTGVAPSLNTQAQLPNAESFPKNFFVDDSDSDRRQSSVQGMPVSAMQSQIKARLTNAKQQANREVQWVTNQVTEYVENELRRNKDQDEENDAVDDNEVALSLNDSPTASSIGFDALPSSYSNQSIPNRGIGVSMPRKSSTSRRFSASFVPTSPIRKISMHNLDAVKQASSPVNVSPQNSSFRRVSQVPLRYRQRSISSSRSPSRRRSPPPSTMENTADLDDDLDDLENEDEDDDDFMKVLQDLILIGQEVIDTPLSTYTSIPDLCRSTVQRARHLGTKWDANPSWDGRQWYIQFLLAVAGLSRIVEWWEAEKGFWNFNESDDEKDPIRFVVRGDDNNVWIKNPDELSPKPATVLRYDQQPLAQSQHRPSSVRSSPPMSLASKPLAPNESTTSINRVQEDQVGENEPDNDSQQNKRPEDLDRAAGVERTQHILIDLSLDDAKFQFIAPSWADVVGSNPDDLYGRPISEVLAPEDETVFIEATQAFRKDENSIKEVRFRLYVVPENARNGEEIDYDFDFENYAEFEAKGMMMKERYTGDFTHTMWVMKPVPPTKYDIEQRESEAVRSGGVFDLEVARQQSTIHQLILSGNKADLEKPLLCRICELEIPMWFFERHNETCNEIHRLEMDINSINENLAEFIDIINDLKCVIGGTKEGEAIYEGTNFKLLIDDHGRRSTIKQIRMLDHLFEGVETALDISTPGAKNEEEAELPIEQQRLVSPSSESKFQQIRMWQKPITDEDALIKLINNIEPVLQSKLRAVTRMRNTIIYTEKIHHDWEEAIKKEFESASDSASGESSQASSPTKQDPPCSRGMDEKGSSSLAPSYYPYVGSSGLPSRTDTPVEGKSSNNSSKQMSRRTSKGSIKASGPPPKSEKNDNESEKEKTIVPRHSQLFNTTHPFTESPKSLLVPRTNSTETSSVSPSNTSPLSQISGDGYSLLLQATSPPIEKSSTKTHMKKRNSLNAYTSAMPSGSPSTSTKYVGFERNRSGSPHIPSLFTRETESRRLNSRIGHHSPRMSFVPTARATPASIRDFEVIKPISKGAFGSVYLAKKKATGDYYAIKILRKADMIAKNQVTNVRAERTILMSTAESPFVAKLFFTFQTKEHLFLVMEYLNGGDCASLIKQLGGLSEDWAKRYVAEAVVCLEHLHEQGIVHRDMKPDNLLIDQKGHLRLTDFGLSKIGLLGRQARGTTDQSRQKSQQSHDLDVQGISYLANPNENTSMPASNSFIQSYFSNTWGRSRRNSAVSDSDSSGNKAVGRGTPPVHSDDSPIFKSNPQAFAGTPDYLAPETILGFGGDDMAVDWWAIGVILYEFLYGIPPFNDATPSKVFENILSRRISWHEDDPDYQVSPDARDLMERLLCSDPQKRLGANGAWEVKSHPFFADIDWEKLMTMEAAFIPDATNPEDTDYFDPRGALNDDFSAQIEALNKAADQQFEPAPSTPPINFPQSPSIPIEGANPSETATPGPGTPISETSSALFTNSSNRGRTHDDFGPFSFKNLPVLKQANDEVIRKMRNEFMGPSNSVSSDEEQLSPVERAKRGSSVKHRKSSLSSQNKISNSYNLNSTGPPSPTTSTASSSLADSNGIKRKSSQAHSRKTSESLAVERLKAQLGKAKAPLQSSRSRNVSISDHSESMKALDVGTPPTSISSADLANDRPVDVLLADDNPISLKILETLLARLGCRCVVVRDGTEAVSCATGDIEFDIMFFDVEMPNLNGESAAKAIRNLSNLNQNKPIVAVSSFKTTFRIQEQGVWSATMNKPVQKSQLTTVMKHFGFHTADLRQSLASHVA</sequence>
<feature type="compositionally biased region" description="Pro residues" evidence="11">
    <location>
        <begin position="275"/>
        <end position="284"/>
    </location>
</feature>
<feature type="compositionally biased region" description="Basic and acidic residues" evidence="11">
    <location>
        <begin position="2044"/>
        <end position="2055"/>
    </location>
</feature>
<dbReference type="InterPro" id="IPR008271">
    <property type="entry name" value="Ser/Thr_kinase_AS"/>
</dbReference>
<feature type="domain" description="AGC-kinase C-terminal" evidence="14">
    <location>
        <begin position="1830"/>
        <end position="1954"/>
    </location>
</feature>
<dbReference type="Proteomes" id="UP000306954">
    <property type="component" value="Unassembled WGS sequence"/>
</dbReference>
<evidence type="ECO:0000256" key="6">
    <source>
        <dbReference type="ARBA" id="ARBA00022777"/>
    </source>
</evidence>
<dbReference type="GO" id="GO:1901992">
    <property type="term" value="P:positive regulation of mitotic cell cycle phase transition"/>
    <property type="evidence" value="ECO:0007669"/>
    <property type="project" value="UniProtKB-ARBA"/>
</dbReference>
<feature type="compositionally biased region" description="Basic and acidic residues" evidence="11">
    <location>
        <begin position="1319"/>
        <end position="1333"/>
    </location>
</feature>
<dbReference type="PROSITE" id="PS51285">
    <property type="entry name" value="AGC_KINASE_CTER"/>
    <property type="match status" value="1"/>
</dbReference>
<keyword evidence="3 10" id="KW-0597">Phosphoprotein</keyword>
<evidence type="ECO:0000256" key="7">
    <source>
        <dbReference type="ARBA" id="ARBA00022840"/>
    </source>
</evidence>
<feature type="compositionally biased region" description="Polar residues" evidence="11">
    <location>
        <begin position="1918"/>
        <end position="1932"/>
    </location>
</feature>
<dbReference type="PROSITE" id="PS50110">
    <property type="entry name" value="RESPONSE_REGULATORY"/>
    <property type="match status" value="1"/>
</dbReference>
<keyword evidence="5" id="KW-0547">Nucleotide-binding</keyword>
<dbReference type="PROSITE" id="PS00108">
    <property type="entry name" value="PROTEIN_KINASE_ST"/>
    <property type="match status" value="1"/>
</dbReference>
<feature type="compositionally biased region" description="Acidic residues" evidence="11">
    <location>
        <begin position="667"/>
        <end position="680"/>
    </location>
</feature>
<feature type="compositionally biased region" description="Polar residues" evidence="11">
    <location>
        <begin position="1636"/>
        <end position="1647"/>
    </location>
</feature>
<dbReference type="InterPro" id="IPR011006">
    <property type="entry name" value="CheY-like_superfamily"/>
</dbReference>
<dbReference type="SUPFAM" id="SSF52172">
    <property type="entry name" value="CheY-like"/>
    <property type="match status" value="1"/>
</dbReference>
<dbReference type="CDD" id="cd00130">
    <property type="entry name" value="PAS"/>
    <property type="match status" value="1"/>
</dbReference>
<feature type="region of interest" description="Disordered" evidence="11">
    <location>
        <begin position="151"/>
        <end position="199"/>
    </location>
</feature>
<dbReference type="GO" id="GO:0005524">
    <property type="term" value="F:ATP binding"/>
    <property type="evidence" value="ECO:0007669"/>
    <property type="project" value="UniProtKB-KW"/>
</dbReference>
<evidence type="ECO:0000259" key="14">
    <source>
        <dbReference type="PROSITE" id="PS51285"/>
    </source>
</evidence>
<dbReference type="SMART" id="SM00220">
    <property type="entry name" value="S_TKc"/>
    <property type="match status" value="1"/>
</dbReference>
<dbReference type="SUPFAM" id="SSF56112">
    <property type="entry name" value="Protein kinase-like (PK-like)"/>
    <property type="match status" value="1"/>
</dbReference>
<dbReference type="InterPro" id="IPR050236">
    <property type="entry name" value="Ser_Thr_kinase_AGC"/>
</dbReference>